<dbReference type="Pfam" id="PF06283">
    <property type="entry name" value="ThuA"/>
    <property type="match status" value="1"/>
</dbReference>
<keyword evidence="3" id="KW-0808">Transferase</keyword>
<keyword evidence="1" id="KW-0732">Signal</keyword>
<feature type="domain" description="Ricin B lectin" evidence="2">
    <location>
        <begin position="438"/>
        <end position="565"/>
    </location>
</feature>
<dbReference type="PROSITE" id="PS51257">
    <property type="entry name" value="PROKAR_LIPOPROTEIN"/>
    <property type="match status" value="1"/>
</dbReference>
<dbReference type="Pfam" id="PF00652">
    <property type="entry name" value="Ricin_B_lectin"/>
    <property type="match status" value="1"/>
</dbReference>
<comment type="caution">
    <text evidence="3">The sequence shown here is derived from an EMBL/GenBank/DDBJ whole genome shotgun (WGS) entry which is preliminary data.</text>
</comment>
<dbReference type="PROSITE" id="PS50231">
    <property type="entry name" value="RICIN_B_LECTIN"/>
    <property type="match status" value="1"/>
</dbReference>
<dbReference type="PANTHER" id="PTHR40469:SF2">
    <property type="entry name" value="GALACTOSE-BINDING DOMAIN-LIKE SUPERFAMILY PROTEIN"/>
    <property type="match status" value="1"/>
</dbReference>
<gene>
    <name evidence="3" type="ORF">FHR83_003322</name>
</gene>
<dbReference type="CDD" id="cd23451">
    <property type="entry name" value="beta-trefoil_Ricin_laminarinase"/>
    <property type="match status" value="1"/>
</dbReference>
<dbReference type="AlphaFoldDB" id="A0A7W5FET5"/>
<dbReference type="GO" id="GO:0016740">
    <property type="term" value="F:transferase activity"/>
    <property type="evidence" value="ECO:0007669"/>
    <property type="project" value="UniProtKB-KW"/>
</dbReference>
<dbReference type="InterPro" id="IPR035992">
    <property type="entry name" value="Ricin_B-like_lectins"/>
</dbReference>
<evidence type="ECO:0000256" key="1">
    <source>
        <dbReference type="SAM" id="SignalP"/>
    </source>
</evidence>
<dbReference type="InterPro" id="IPR010496">
    <property type="entry name" value="AL/BT2_dom"/>
</dbReference>
<name>A0A7W5FET5_9ACTN</name>
<dbReference type="EMBL" id="JACHXF010000006">
    <property type="protein sequence ID" value="MBB3095652.1"/>
    <property type="molecule type" value="Genomic_DNA"/>
</dbReference>
<organism evidence="3 4">
    <name type="scientific">Actinoplanes campanulatus</name>
    <dbReference type="NCBI Taxonomy" id="113559"/>
    <lineage>
        <taxon>Bacteria</taxon>
        <taxon>Bacillati</taxon>
        <taxon>Actinomycetota</taxon>
        <taxon>Actinomycetes</taxon>
        <taxon>Micromonosporales</taxon>
        <taxon>Micromonosporaceae</taxon>
        <taxon>Actinoplanes</taxon>
    </lineage>
</organism>
<dbReference type="Proteomes" id="UP000590749">
    <property type="component" value="Unassembled WGS sequence"/>
</dbReference>
<dbReference type="RefSeq" id="WP_183220524.1">
    <property type="nucleotide sequence ID" value="NZ_BMPW01000004.1"/>
</dbReference>
<evidence type="ECO:0000313" key="4">
    <source>
        <dbReference type="Proteomes" id="UP000590749"/>
    </source>
</evidence>
<dbReference type="SUPFAM" id="SSF50370">
    <property type="entry name" value="Ricin B-like lectins"/>
    <property type="match status" value="1"/>
</dbReference>
<dbReference type="Gene3D" id="2.60.120.560">
    <property type="entry name" value="Exo-inulinase, domain 1"/>
    <property type="match status" value="1"/>
</dbReference>
<feature type="chain" id="PRO_5030992601" evidence="1">
    <location>
        <begin position="28"/>
        <end position="565"/>
    </location>
</feature>
<sequence length="565" mass="60322">MRSRLSLVIAAALTTLACTAAPAPAVAADTPYDVLVFSKTTGFRHDSIAAGIQAIRDLGAANNFTVTATEDSTAFNTTNLARFETVVFLNTTGDILDATQQSAFEAYIRGGGGYTGIHSAADTEYDWPFYGQLAGAWFASHPAVQQATVRVEDRAHAATAHLPQTVQRTDEWYDYRTNARSTAHVLSTLDESSYSGGQMGADHPHSWCKTLDSGRSFYTGGGHTQSAYSEPAFRAHLLGGIRYTAKRTHADCRPETGYTALYNGSTTGWSQAGPGAFTSTDATLTSTGGMGLYWYSAKQFTNYSLKLDWRLAGDDNTGVFLGFPPSSDPWSAVNNGYEIQIDATDAADRTTGSVYTFKAADIAARDAALNPPGEWNTYEIRVEGERLQVFLNSVKINDYTNTDPVRSLAGHIGIQNHGDGDEASFRNIRIRELGGPTGGTGPVVGLAGKCLDVSNGGSADGTKIQLWTCNGSGAQNWTVSGQVWRNPQSNKCLDVSGGGTANGTKVQLWTCNGSGAQNWAAQAGGTVRNPQSGRCLDVSQNSSADGQQIHLWDCHTGANQQWRLP</sequence>
<dbReference type="InterPro" id="IPR029062">
    <property type="entry name" value="Class_I_gatase-like"/>
</dbReference>
<protein>
    <submittedName>
        <fullName evidence="3">Type 1 glutamine amidotransferase</fullName>
    </submittedName>
</protein>
<accession>A0A7W5FET5</accession>
<dbReference type="SUPFAM" id="SSF52317">
    <property type="entry name" value="Class I glutamine amidotransferase-like"/>
    <property type="match status" value="1"/>
</dbReference>
<keyword evidence="4" id="KW-1185">Reference proteome</keyword>
<dbReference type="SMART" id="SM00458">
    <property type="entry name" value="RICIN"/>
    <property type="match status" value="1"/>
</dbReference>
<keyword evidence="3" id="KW-0315">Glutamine amidotransferase</keyword>
<proteinExistence type="predicted"/>
<dbReference type="PANTHER" id="PTHR40469">
    <property type="entry name" value="SECRETED GLYCOSYL HYDROLASE"/>
    <property type="match status" value="1"/>
</dbReference>
<dbReference type="InterPro" id="IPR000772">
    <property type="entry name" value="Ricin_B_lectin"/>
</dbReference>
<feature type="signal peptide" evidence="1">
    <location>
        <begin position="1"/>
        <end position="27"/>
    </location>
</feature>
<dbReference type="GO" id="GO:0016787">
    <property type="term" value="F:hydrolase activity"/>
    <property type="evidence" value="ECO:0007669"/>
    <property type="project" value="InterPro"/>
</dbReference>
<dbReference type="Gene3D" id="3.40.50.880">
    <property type="match status" value="1"/>
</dbReference>
<evidence type="ECO:0000313" key="3">
    <source>
        <dbReference type="EMBL" id="MBB3095652.1"/>
    </source>
</evidence>
<reference evidence="3 4" key="1">
    <citation type="submission" date="2020-08" db="EMBL/GenBank/DDBJ databases">
        <title>Genomic Encyclopedia of Type Strains, Phase III (KMG-III): the genomes of soil and plant-associated and newly described type strains.</title>
        <authorList>
            <person name="Whitman W."/>
        </authorList>
    </citation>
    <scope>NUCLEOTIDE SEQUENCE [LARGE SCALE GENOMIC DNA]</scope>
    <source>
        <strain evidence="3 4">CECT 3287</strain>
    </source>
</reference>
<evidence type="ECO:0000259" key="2">
    <source>
        <dbReference type="SMART" id="SM00458"/>
    </source>
</evidence>
<dbReference type="Pfam" id="PF06439">
    <property type="entry name" value="3keto-disac_hyd"/>
    <property type="match status" value="1"/>
</dbReference>
<dbReference type="InterPro" id="IPR029010">
    <property type="entry name" value="ThuA-like"/>
</dbReference>
<dbReference type="Gene3D" id="2.80.10.50">
    <property type="match status" value="3"/>
</dbReference>